<dbReference type="OrthoDB" id="9812579at2"/>
<feature type="domain" description="HTH luxR-type" evidence="1">
    <location>
        <begin position="803"/>
        <end position="866"/>
    </location>
</feature>
<dbReference type="PROSITE" id="PS50043">
    <property type="entry name" value="HTH_LUXR_2"/>
    <property type="match status" value="1"/>
</dbReference>
<dbReference type="PROSITE" id="PS00622">
    <property type="entry name" value="HTH_LUXR_1"/>
    <property type="match status" value="1"/>
</dbReference>
<organism evidence="2 3">
    <name type="scientific">Glycomyces artemisiae</name>
    <dbReference type="NCBI Taxonomy" id="1076443"/>
    <lineage>
        <taxon>Bacteria</taxon>
        <taxon>Bacillati</taxon>
        <taxon>Actinomycetota</taxon>
        <taxon>Actinomycetes</taxon>
        <taxon>Glycomycetales</taxon>
        <taxon>Glycomycetaceae</taxon>
        <taxon>Glycomyces</taxon>
    </lineage>
</organism>
<dbReference type="PRINTS" id="PR00038">
    <property type="entry name" value="HTHLUXR"/>
</dbReference>
<dbReference type="InterPro" id="IPR016032">
    <property type="entry name" value="Sig_transdc_resp-reg_C-effctor"/>
</dbReference>
<evidence type="ECO:0000259" key="1">
    <source>
        <dbReference type="PROSITE" id="PS50043"/>
    </source>
</evidence>
<dbReference type="Proteomes" id="UP000238176">
    <property type="component" value="Unassembled WGS sequence"/>
</dbReference>
<dbReference type="InterPro" id="IPR058852">
    <property type="entry name" value="HTH_77"/>
</dbReference>
<dbReference type="RefSeq" id="WP_106363876.1">
    <property type="nucleotide sequence ID" value="NZ_PVTJ01000003.1"/>
</dbReference>
<name>A0A2T0UQ04_9ACTN</name>
<dbReference type="InterPro" id="IPR000792">
    <property type="entry name" value="Tscrpt_reg_LuxR_C"/>
</dbReference>
<dbReference type="Pfam" id="PF25872">
    <property type="entry name" value="HTH_77"/>
    <property type="match status" value="1"/>
</dbReference>
<dbReference type="Gene3D" id="1.25.40.10">
    <property type="entry name" value="Tetratricopeptide repeat domain"/>
    <property type="match status" value="1"/>
</dbReference>
<protein>
    <submittedName>
        <fullName evidence="2">LuxR family transcriptional regulator</fullName>
    </submittedName>
</protein>
<dbReference type="InterPro" id="IPR036388">
    <property type="entry name" value="WH-like_DNA-bd_sf"/>
</dbReference>
<dbReference type="AlphaFoldDB" id="A0A2T0UQ04"/>
<dbReference type="Gene3D" id="3.40.50.300">
    <property type="entry name" value="P-loop containing nucleotide triphosphate hydrolases"/>
    <property type="match status" value="1"/>
</dbReference>
<dbReference type="SMART" id="SM00421">
    <property type="entry name" value="HTH_LUXR"/>
    <property type="match status" value="1"/>
</dbReference>
<dbReference type="InterPro" id="IPR027417">
    <property type="entry name" value="P-loop_NTPase"/>
</dbReference>
<evidence type="ECO:0000313" key="3">
    <source>
        <dbReference type="Proteomes" id="UP000238176"/>
    </source>
</evidence>
<dbReference type="Pfam" id="PF00196">
    <property type="entry name" value="GerE"/>
    <property type="match status" value="1"/>
</dbReference>
<dbReference type="Gene3D" id="1.10.10.10">
    <property type="entry name" value="Winged helix-like DNA-binding domain superfamily/Winged helix DNA-binding domain"/>
    <property type="match status" value="1"/>
</dbReference>
<evidence type="ECO:0000313" key="2">
    <source>
        <dbReference type="EMBL" id="PRY60000.1"/>
    </source>
</evidence>
<dbReference type="GO" id="GO:0006355">
    <property type="term" value="P:regulation of DNA-templated transcription"/>
    <property type="evidence" value="ECO:0007669"/>
    <property type="project" value="InterPro"/>
</dbReference>
<proteinExistence type="predicted"/>
<dbReference type="PANTHER" id="PTHR47691:SF3">
    <property type="entry name" value="HTH-TYPE TRANSCRIPTIONAL REGULATOR RV0890C-RELATED"/>
    <property type="match status" value="1"/>
</dbReference>
<dbReference type="SUPFAM" id="SSF52540">
    <property type="entry name" value="P-loop containing nucleoside triphosphate hydrolases"/>
    <property type="match status" value="1"/>
</dbReference>
<dbReference type="PANTHER" id="PTHR47691">
    <property type="entry name" value="REGULATOR-RELATED"/>
    <property type="match status" value="1"/>
</dbReference>
<keyword evidence="3" id="KW-1185">Reference proteome</keyword>
<gene>
    <name evidence="2" type="ORF">B0I28_103474</name>
</gene>
<accession>A0A2T0UQ04</accession>
<reference evidence="2 3" key="1">
    <citation type="submission" date="2018-03" db="EMBL/GenBank/DDBJ databases">
        <title>Genomic Encyclopedia of Type Strains, Phase III (KMG-III): the genomes of soil and plant-associated and newly described type strains.</title>
        <authorList>
            <person name="Whitman W."/>
        </authorList>
    </citation>
    <scope>NUCLEOTIDE SEQUENCE [LARGE SCALE GENOMIC DNA]</scope>
    <source>
        <strain evidence="2 3">CGMCC 4.7067</strain>
    </source>
</reference>
<dbReference type="SUPFAM" id="SSF46894">
    <property type="entry name" value="C-terminal effector domain of the bipartite response regulators"/>
    <property type="match status" value="1"/>
</dbReference>
<sequence length="866" mass="93251">MDDGLIPLELTGFIGREDELRAVGAAVASSRLVSLVGPGGSGKTRLALRAARDAAFEHRHWVDLAATADPLAVPELVAAALGVLRTADRDGIGVLAGRLADRRTLLCLDNCEHVREAAADVVGELLRRCPLLTVLCTSREPLRLPGETVWRVPPMSREDSVRLFAERSRDLGAAQDPAVVAACARMEGMPLAVELAAAWSGILSPREILDGLDDRFRLLVRGPHGVAARHQTLAASMAWSYDLLQESDRALFERLAVFRGGFSAASAQTLCGERAPVLEGLRSLVEKSLLVADTGGAATRFRMLETVREFAEQRLEAAGAIDAARDRHLEACLELVRSWRDLIDTDKDAWRAAVAAEYENFDAALGWGLSRPDPSLGRELAAELPWFWHSSRRGREGLALLRRAAHLGEGDRTALQARLLTGTALVADTNERREGSELAARAFALAEAAGEERSACLALLLTAIDRLYDDLEAAQRMAAEARERAAGLGDGFVHDAANVLLGMVHHRRDDHARAAALLEEGMRGLAARGDREVASTACGILAVSAALGGDLRRADERARESLALAEPLGDFHRIGMARIAIARIARWAGRPEDSWDALELLLQTDANVEPPPFVPWFFTCVGDLHLDAGDRERARHWYERDLANPGGISEHLLAPDARLGLARALGPGEAANAHVDMAMRAGRDLDMPGLLADAFEAAGELAPDPKRAEEAHHEALAIRAEHGLRLGCVRSLEHLAALADASGSGLEAARLLGACDRAREEIGLAASGLDVPGEAEARREGRSMELEEAVAYARRARGRRSRPASGWASLTPTEVSVVELAITGMTNPEIAGKLFMSRATVKTHLSHAYAKLGIANRTQLATVERR</sequence>
<dbReference type="GO" id="GO:0003677">
    <property type="term" value="F:DNA binding"/>
    <property type="evidence" value="ECO:0007669"/>
    <property type="project" value="InterPro"/>
</dbReference>
<dbReference type="EMBL" id="PVTJ01000003">
    <property type="protein sequence ID" value="PRY60000.1"/>
    <property type="molecule type" value="Genomic_DNA"/>
</dbReference>
<comment type="caution">
    <text evidence="2">The sequence shown here is derived from an EMBL/GenBank/DDBJ whole genome shotgun (WGS) entry which is preliminary data.</text>
</comment>
<dbReference type="InterPro" id="IPR011990">
    <property type="entry name" value="TPR-like_helical_dom_sf"/>
</dbReference>
<dbReference type="CDD" id="cd06170">
    <property type="entry name" value="LuxR_C_like"/>
    <property type="match status" value="1"/>
</dbReference>